<sequence>MLISQSTLLAPNRRLTLADICKWISDSFSFYNLIDSDRHSSIHYNIRLNMAVDVQKRLKDDASPPRTIHDFLRYKVMQRNRSLSFSRFPR</sequence>
<evidence type="ECO:0000313" key="5">
    <source>
        <dbReference type="Proteomes" id="UP000800235"/>
    </source>
</evidence>
<dbReference type="PROSITE" id="PS50039">
    <property type="entry name" value="FORK_HEAD_3"/>
    <property type="match status" value="1"/>
</dbReference>
<reference evidence="4" key="1">
    <citation type="journal article" date="2020" name="Stud. Mycol.">
        <title>101 Dothideomycetes genomes: a test case for predicting lifestyles and emergence of pathogens.</title>
        <authorList>
            <person name="Haridas S."/>
            <person name="Albert R."/>
            <person name="Binder M."/>
            <person name="Bloem J."/>
            <person name="Labutti K."/>
            <person name="Salamov A."/>
            <person name="Andreopoulos B."/>
            <person name="Baker S."/>
            <person name="Barry K."/>
            <person name="Bills G."/>
            <person name="Bluhm B."/>
            <person name="Cannon C."/>
            <person name="Castanera R."/>
            <person name="Culley D."/>
            <person name="Daum C."/>
            <person name="Ezra D."/>
            <person name="Gonzalez J."/>
            <person name="Henrissat B."/>
            <person name="Kuo A."/>
            <person name="Liang C."/>
            <person name="Lipzen A."/>
            <person name="Lutzoni F."/>
            <person name="Magnuson J."/>
            <person name="Mondo S."/>
            <person name="Nolan M."/>
            <person name="Ohm R."/>
            <person name="Pangilinan J."/>
            <person name="Park H.-J."/>
            <person name="Ramirez L."/>
            <person name="Alfaro M."/>
            <person name="Sun H."/>
            <person name="Tritt A."/>
            <person name="Yoshinaga Y."/>
            <person name="Zwiers L.-H."/>
            <person name="Turgeon B."/>
            <person name="Goodwin S."/>
            <person name="Spatafora J."/>
            <person name="Crous P."/>
            <person name="Grigoriev I."/>
        </authorList>
    </citation>
    <scope>NUCLEOTIDE SEQUENCE</scope>
    <source>
        <strain evidence="4">CBS 130266</strain>
    </source>
</reference>
<organism evidence="4 5">
    <name type="scientific">Tothia fuscella</name>
    <dbReference type="NCBI Taxonomy" id="1048955"/>
    <lineage>
        <taxon>Eukaryota</taxon>
        <taxon>Fungi</taxon>
        <taxon>Dikarya</taxon>
        <taxon>Ascomycota</taxon>
        <taxon>Pezizomycotina</taxon>
        <taxon>Dothideomycetes</taxon>
        <taxon>Pleosporomycetidae</taxon>
        <taxon>Venturiales</taxon>
        <taxon>Cylindrosympodiaceae</taxon>
        <taxon>Tothia</taxon>
    </lineage>
</organism>
<proteinExistence type="predicted"/>
<dbReference type="Pfam" id="PF00250">
    <property type="entry name" value="Forkhead"/>
    <property type="match status" value="1"/>
</dbReference>
<dbReference type="GO" id="GO:0003700">
    <property type="term" value="F:DNA-binding transcription factor activity"/>
    <property type="evidence" value="ECO:0007669"/>
    <property type="project" value="InterPro"/>
</dbReference>
<name>A0A9P4P0A6_9PEZI</name>
<dbReference type="OrthoDB" id="5954824at2759"/>
<dbReference type="GO" id="GO:0005634">
    <property type="term" value="C:nucleus"/>
    <property type="evidence" value="ECO:0007669"/>
    <property type="project" value="UniProtKB-SubCell"/>
</dbReference>
<dbReference type="InterPro" id="IPR001766">
    <property type="entry name" value="Fork_head_dom"/>
</dbReference>
<keyword evidence="1 2" id="KW-0238">DNA-binding</keyword>
<gene>
    <name evidence="4" type="ORF">EJ08DRAFT_645956</name>
</gene>
<dbReference type="GO" id="GO:0043565">
    <property type="term" value="F:sequence-specific DNA binding"/>
    <property type="evidence" value="ECO:0007669"/>
    <property type="project" value="InterPro"/>
</dbReference>
<dbReference type="Gene3D" id="1.10.10.10">
    <property type="entry name" value="Winged helix-like DNA-binding domain superfamily/Winged helix DNA-binding domain"/>
    <property type="match status" value="1"/>
</dbReference>
<comment type="subcellular location">
    <subcellularLocation>
        <location evidence="2">Nucleus</location>
    </subcellularLocation>
</comment>
<dbReference type="InterPro" id="IPR036388">
    <property type="entry name" value="WH-like_DNA-bd_sf"/>
</dbReference>
<keyword evidence="5" id="KW-1185">Reference proteome</keyword>
<protein>
    <recommendedName>
        <fullName evidence="3">Fork-head domain-containing protein</fullName>
    </recommendedName>
</protein>
<dbReference type="AlphaFoldDB" id="A0A9P4P0A6"/>
<evidence type="ECO:0000259" key="3">
    <source>
        <dbReference type="PROSITE" id="PS50039"/>
    </source>
</evidence>
<evidence type="ECO:0000256" key="1">
    <source>
        <dbReference type="ARBA" id="ARBA00023125"/>
    </source>
</evidence>
<evidence type="ECO:0000313" key="4">
    <source>
        <dbReference type="EMBL" id="KAF2435031.1"/>
    </source>
</evidence>
<feature type="DNA-binding region" description="Fork-head" evidence="2">
    <location>
        <begin position="1"/>
        <end position="66"/>
    </location>
</feature>
<keyword evidence="2" id="KW-0539">Nucleus</keyword>
<dbReference type="EMBL" id="MU007014">
    <property type="protein sequence ID" value="KAF2435031.1"/>
    <property type="molecule type" value="Genomic_DNA"/>
</dbReference>
<dbReference type="Proteomes" id="UP000800235">
    <property type="component" value="Unassembled WGS sequence"/>
</dbReference>
<dbReference type="SUPFAM" id="SSF46785">
    <property type="entry name" value="Winged helix' DNA-binding domain"/>
    <property type="match status" value="1"/>
</dbReference>
<comment type="caution">
    <text evidence="4">The sequence shown here is derived from an EMBL/GenBank/DDBJ whole genome shotgun (WGS) entry which is preliminary data.</text>
</comment>
<evidence type="ECO:0000256" key="2">
    <source>
        <dbReference type="PROSITE-ProRule" id="PRU00089"/>
    </source>
</evidence>
<accession>A0A9P4P0A6</accession>
<feature type="domain" description="Fork-head" evidence="3">
    <location>
        <begin position="1"/>
        <end position="66"/>
    </location>
</feature>
<dbReference type="InterPro" id="IPR036390">
    <property type="entry name" value="WH_DNA-bd_sf"/>
</dbReference>